<keyword evidence="3" id="KW-0539">Nucleus</keyword>
<dbReference type="Gene3D" id="1.10.10.60">
    <property type="entry name" value="Homeodomain-like"/>
    <property type="match status" value="1"/>
</dbReference>
<dbReference type="eggNOG" id="KOG1555">
    <property type="taxonomic scope" value="Eukaryota"/>
</dbReference>
<dbReference type="InterPro" id="IPR009057">
    <property type="entry name" value="Homeodomain-like_sf"/>
</dbReference>
<evidence type="ECO:0000313" key="10">
    <source>
        <dbReference type="Proteomes" id="UP000008141"/>
    </source>
</evidence>
<dbReference type="InterPro" id="IPR050242">
    <property type="entry name" value="JAMM_MPN+_peptidase_M67A"/>
</dbReference>
<feature type="domain" description="HTH myb-type" evidence="8">
    <location>
        <begin position="259"/>
        <end position="313"/>
    </location>
</feature>
<feature type="compositionally biased region" description="Low complexity" evidence="4">
    <location>
        <begin position="715"/>
        <end position="725"/>
    </location>
</feature>
<dbReference type="CDD" id="cd00167">
    <property type="entry name" value="SANT"/>
    <property type="match status" value="1"/>
</dbReference>
<dbReference type="PANTHER" id="PTHR10410">
    <property type="entry name" value="EUKARYOTIC TRANSLATION INITIATION FACTOR 3 -RELATED"/>
    <property type="match status" value="1"/>
</dbReference>
<evidence type="ECO:0000256" key="1">
    <source>
        <dbReference type="ARBA" id="ARBA00023015"/>
    </source>
</evidence>
<dbReference type="STRING" id="554065.E1Z955"/>
<evidence type="ECO:0000256" key="3">
    <source>
        <dbReference type="ARBA" id="ARBA00023242"/>
    </source>
</evidence>
<dbReference type="InterPro" id="IPR037518">
    <property type="entry name" value="MPN"/>
</dbReference>
<evidence type="ECO:0000256" key="2">
    <source>
        <dbReference type="ARBA" id="ARBA00023163"/>
    </source>
</evidence>
<feature type="domain" description="MPN" evidence="6">
    <location>
        <begin position="491"/>
        <end position="630"/>
    </location>
</feature>
<feature type="compositionally biased region" description="Acidic residues" evidence="4">
    <location>
        <begin position="26"/>
        <end position="40"/>
    </location>
</feature>
<feature type="region of interest" description="Disordered" evidence="4">
    <location>
        <begin position="372"/>
        <end position="423"/>
    </location>
</feature>
<evidence type="ECO:0000313" key="9">
    <source>
        <dbReference type="EMBL" id="EFN57719.1"/>
    </source>
</evidence>
<protein>
    <submittedName>
        <fullName evidence="9">Expressed protein</fullName>
    </submittedName>
</protein>
<dbReference type="Pfam" id="PF00249">
    <property type="entry name" value="Myb_DNA-binding"/>
    <property type="match status" value="1"/>
</dbReference>
<dbReference type="eggNOG" id="KOG0724">
    <property type="taxonomic scope" value="Eukaryota"/>
</dbReference>
<dbReference type="SUPFAM" id="SSF102712">
    <property type="entry name" value="JAB1/MPN domain"/>
    <property type="match status" value="1"/>
</dbReference>
<dbReference type="SUPFAM" id="SSF46689">
    <property type="entry name" value="Homeodomain-like"/>
    <property type="match status" value="1"/>
</dbReference>
<feature type="compositionally biased region" description="Basic residues" evidence="4">
    <location>
        <begin position="46"/>
        <end position="55"/>
    </location>
</feature>
<keyword evidence="1" id="KW-0805">Transcription regulation</keyword>
<feature type="domain" description="SANT" evidence="7">
    <location>
        <begin position="262"/>
        <end position="296"/>
    </location>
</feature>
<dbReference type="Proteomes" id="UP000008141">
    <property type="component" value="Unassembled WGS sequence"/>
</dbReference>
<dbReference type="PROSITE" id="PS50090">
    <property type="entry name" value="MYB_LIKE"/>
    <property type="match status" value="1"/>
</dbReference>
<organism evidence="10">
    <name type="scientific">Chlorella variabilis</name>
    <name type="common">Green alga</name>
    <dbReference type="NCBI Taxonomy" id="554065"/>
    <lineage>
        <taxon>Eukaryota</taxon>
        <taxon>Viridiplantae</taxon>
        <taxon>Chlorophyta</taxon>
        <taxon>core chlorophytes</taxon>
        <taxon>Trebouxiophyceae</taxon>
        <taxon>Chlorellales</taxon>
        <taxon>Chlorellaceae</taxon>
        <taxon>Chlorella clade</taxon>
        <taxon>Chlorella</taxon>
    </lineage>
</organism>
<feature type="region of interest" description="Disordered" evidence="4">
    <location>
        <begin position="231"/>
        <end position="269"/>
    </location>
</feature>
<dbReference type="RefSeq" id="XP_005849821.1">
    <property type="nucleotide sequence ID" value="XM_005849759.1"/>
</dbReference>
<accession>E1Z955</accession>
<evidence type="ECO:0000259" key="7">
    <source>
        <dbReference type="PROSITE" id="PS51293"/>
    </source>
</evidence>
<dbReference type="OrthoDB" id="118550at2759"/>
<feature type="region of interest" description="Disordered" evidence="4">
    <location>
        <begin position="20"/>
        <end position="57"/>
    </location>
</feature>
<dbReference type="GO" id="GO:0008237">
    <property type="term" value="F:metallopeptidase activity"/>
    <property type="evidence" value="ECO:0007669"/>
    <property type="project" value="InterPro"/>
</dbReference>
<dbReference type="InterPro" id="IPR006447">
    <property type="entry name" value="Myb_dom_plants"/>
</dbReference>
<dbReference type="SMART" id="SM00717">
    <property type="entry name" value="SANT"/>
    <property type="match status" value="1"/>
</dbReference>
<gene>
    <name evidence="9" type="ORF">CHLNCDRAFT_142952</name>
</gene>
<dbReference type="Gene3D" id="3.40.140.10">
    <property type="entry name" value="Cytidine Deaminase, domain 2"/>
    <property type="match status" value="1"/>
</dbReference>
<dbReference type="InParanoid" id="E1Z955"/>
<feature type="compositionally biased region" description="Gly residues" evidence="4">
    <location>
        <begin position="390"/>
        <end position="400"/>
    </location>
</feature>
<feature type="domain" description="Myb-like" evidence="5">
    <location>
        <begin position="259"/>
        <end position="309"/>
    </location>
</feature>
<dbReference type="NCBIfam" id="TIGR01557">
    <property type="entry name" value="myb_SHAQKYF"/>
    <property type="match status" value="1"/>
</dbReference>
<keyword evidence="2" id="KW-0804">Transcription</keyword>
<dbReference type="PROSITE" id="PS51294">
    <property type="entry name" value="HTH_MYB"/>
    <property type="match status" value="1"/>
</dbReference>
<evidence type="ECO:0000259" key="5">
    <source>
        <dbReference type="PROSITE" id="PS50090"/>
    </source>
</evidence>
<dbReference type="InterPro" id="IPR000555">
    <property type="entry name" value="JAMM/MPN+_dom"/>
</dbReference>
<dbReference type="InterPro" id="IPR017884">
    <property type="entry name" value="SANT_dom"/>
</dbReference>
<dbReference type="InterPro" id="IPR017930">
    <property type="entry name" value="Myb_dom"/>
</dbReference>
<dbReference type="PROSITE" id="PS51293">
    <property type="entry name" value="SANT"/>
    <property type="match status" value="1"/>
</dbReference>
<dbReference type="EMBL" id="GL433839">
    <property type="protein sequence ID" value="EFN57719.1"/>
    <property type="molecule type" value="Genomic_DNA"/>
</dbReference>
<dbReference type="AlphaFoldDB" id="E1Z955"/>
<dbReference type="KEGG" id="cvr:CHLNCDRAFT_142952"/>
<name>E1Z955_CHLVA</name>
<dbReference type="OMA" id="FTSHAQK"/>
<dbReference type="GeneID" id="17357080"/>
<dbReference type="Pfam" id="PF01398">
    <property type="entry name" value="JAB"/>
    <property type="match status" value="1"/>
</dbReference>
<feature type="region of interest" description="Disordered" evidence="4">
    <location>
        <begin position="715"/>
        <end position="754"/>
    </location>
</feature>
<dbReference type="PROSITE" id="PS50249">
    <property type="entry name" value="MPN"/>
    <property type="match status" value="1"/>
</dbReference>
<proteinExistence type="predicted"/>
<dbReference type="InterPro" id="IPR001005">
    <property type="entry name" value="SANT/Myb"/>
</dbReference>
<evidence type="ECO:0000259" key="6">
    <source>
        <dbReference type="PROSITE" id="PS50249"/>
    </source>
</evidence>
<dbReference type="GO" id="GO:0003677">
    <property type="term" value="F:DNA binding"/>
    <property type="evidence" value="ECO:0007669"/>
    <property type="project" value="InterPro"/>
</dbReference>
<keyword evidence="10" id="KW-1185">Reference proteome</keyword>
<evidence type="ECO:0000256" key="4">
    <source>
        <dbReference type="SAM" id="MobiDB-lite"/>
    </source>
</evidence>
<evidence type="ECO:0000259" key="8">
    <source>
        <dbReference type="PROSITE" id="PS51294"/>
    </source>
</evidence>
<reference evidence="9 10" key="1">
    <citation type="journal article" date="2010" name="Plant Cell">
        <title>The Chlorella variabilis NC64A genome reveals adaptation to photosymbiosis, coevolution with viruses, and cryptic sex.</title>
        <authorList>
            <person name="Blanc G."/>
            <person name="Duncan G."/>
            <person name="Agarkova I."/>
            <person name="Borodovsky M."/>
            <person name="Gurnon J."/>
            <person name="Kuo A."/>
            <person name="Lindquist E."/>
            <person name="Lucas S."/>
            <person name="Pangilinan J."/>
            <person name="Polle J."/>
            <person name="Salamov A."/>
            <person name="Terry A."/>
            <person name="Yamada T."/>
            <person name="Dunigan D.D."/>
            <person name="Grigoriev I.V."/>
            <person name="Claverie J.M."/>
            <person name="Van Etten J.L."/>
        </authorList>
    </citation>
    <scope>NUCLEOTIDE SEQUENCE [LARGE SCALE GENOMIC DNA]</scope>
    <source>
        <strain evidence="9 10">NC64A</strain>
    </source>
</reference>
<sequence length="754" mass="79468">MATDDDAEIARLLAVENPEQYYEYDFGNEEDDPDDGDDPDYGAGKKGGRKGKKKKAAEAGGLASAATGFDPATTAAAAAYALPAVTATGPAAAGAAPATAEAQHGMMVNGVTAMPGAALPGVMPGASMQIMLQQQALAAALAAGGGAGMTGLQIALPPGVSLEQASMMGLPIMALPVQLPQAGGGIADAPGSTATAATLPMAPGSTAAVLPRVGGVGGMPAAAAAVAKPAAGAGAGGGKSSDGDEFTATGRRKRKDTGKQRQQSRSWTDEEERLFLEALQLYGRDWKRCAEHVGTRDHRAFTSHAQKHFIKLLLRGEEVPPKVAETGRGYTLSGKSLDPNSAAARAYGLKPDLFTRIAGTGKLVVGVHVTTLDMSDGPPPQIQRSRGGKSPLGGGGGGGGKRQRRGKSSGERFGSEYETEEEDEDAFLASAIQGEVAEAAEPTEYVRNRPRRQVGRRMQLGETTESTDLTHLDSFVGPPGTGAPMAQPFQVTIDRQAVLVMDFHAHLSRCEIIGLLGGAFDAERRMLEIREAYPCRRAEGQASGTSVELCAESQVEVSGLMEERGQVPVGWYHSHPVFEPRPSQKDNENQRNYQALCRDAATGLEPWVGAIVGPYDQGLESASSQMQLWVVKMHNGELRPFSIRALTTGGDTMPTQHTEQAVAMALDQLDGDVGRVDLSEQWRPYSRLSMQQPEGPPLTKIQKLRESLAAHLPAAEHPAEQQAAAMPKLDDPEGYDLPSRQQFSMAVPGMLKQE</sequence>